<evidence type="ECO:0000256" key="5">
    <source>
        <dbReference type="ARBA" id="ARBA00022989"/>
    </source>
</evidence>
<comment type="subcellular location">
    <subcellularLocation>
        <location evidence="1">Endoplasmic reticulum membrane</location>
    </subcellularLocation>
</comment>
<keyword evidence="8 10" id="KW-0472">Membrane</keyword>
<dbReference type="Pfam" id="PF23065">
    <property type="entry name" value="PH_SMPa"/>
    <property type="match status" value="1"/>
</dbReference>
<evidence type="ECO:0000313" key="12">
    <source>
        <dbReference type="EMBL" id="RYR06880.1"/>
    </source>
</evidence>
<dbReference type="EMBL" id="SDMP01000015">
    <property type="protein sequence ID" value="RYR06880.1"/>
    <property type="molecule type" value="Genomic_DNA"/>
</dbReference>
<dbReference type="GO" id="GO:0005789">
    <property type="term" value="C:endoplasmic reticulum membrane"/>
    <property type="evidence" value="ECO:0007669"/>
    <property type="project" value="UniProtKB-SubCell"/>
</dbReference>
<dbReference type="Proteomes" id="UP000289738">
    <property type="component" value="Chromosome B05"/>
</dbReference>
<sequence length="339" mass="38038">MFLVFIFILFLGFFFVGVVTVVVAEALGILWIIERAMKDKDKISAPVSLDTSSQNDPINHLTLPSKKRAKRYPIKVENNKSVVYHGSKLLYIYLETSWENEAWCKSLRMASRDQSEKLKWSSQLYEECHRNLASLNIEYHPFIMRPSAGSSFDALEKSNINMGTTPPSIVAMRVLPMEMNDVCTFEADIEYSGGAVVEIETRLEVGEPQNDKGTECSSNAGAAPSDLEDLSNQLNLGDGVNDSQEPKSTSSSFYGSKWKSMLNSLAKHVSQVPLTLAIRIVSLKGTMRLQLKPPPSDNLWYGFTLMPDIDFNLESCVRDHKITNARIALFLLNRLKEAN</sequence>
<dbReference type="GO" id="GO:0008289">
    <property type="term" value="F:lipid binding"/>
    <property type="evidence" value="ECO:0007669"/>
    <property type="project" value="UniProtKB-KW"/>
</dbReference>
<evidence type="ECO:0000313" key="13">
    <source>
        <dbReference type="Proteomes" id="UP000289738"/>
    </source>
</evidence>
<feature type="compositionally biased region" description="Basic and acidic residues" evidence="9">
    <location>
        <begin position="205"/>
        <end position="214"/>
    </location>
</feature>
<keyword evidence="6" id="KW-0445">Lipid transport</keyword>
<evidence type="ECO:0000256" key="8">
    <source>
        <dbReference type="ARBA" id="ARBA00023136"/>
    </source>
</evidence>
<feature type="domain" description="SMP-LTD" evidence="11">
    <location>
        <begin position="114"/>
        <end position="339"/>
    </location>
</feature>
<accession>A0A444YY71</accession>
<evidence type="ECO:0000256" key="1">
    <source>
        <dbReference type="ARBA" id="ARBA00004586"/>
    </source>
</evidence>
<gene>
    <name evidence="12" type="ORF">Ahy_B05g074194</name>
</gene>
<dbReference type="InterPro" id="IPR031468">
    <property type="entry name" value="SMP_LBD"/>
</dbReference>
<name>A0A444YY71_ARAHY</name>
<evidence type="ECO:0000256" key="7">
    <source>
        <dbReference type="ARBA" id="ARBA00023121"/>
    </source>
</evidence>
<dbReference type="PANTHER" id="PTHR13466">
    <property type="entry name" value="TEX2 PROTEIN-RELATED"/>
    <property type="match status" value="1"/>
</dbReference>
<evidence type="ECO:0000256" key="2">
    <source>
        <dbReference type="ARBA" id="ARBA00022448"/>
    </source>
</evidence>
<keyword evidence="3 10" id="KW-0812">Transmembrane</keyword>
<evidence type="ECO:0000256" key="3">
    <source>
        <dbReference type="ARBA" id="ARBA00022692"/>
    </source>
</evidence>
<feature type="compositionally biased region" description="Polar residues" evidence="9">
    <location>
        <begin position="230"/>
        <end position="251"/>
    </location>
</feature>
<feature type="transmembrane region" description="Helical" evidence="10">
    <location>
        <begin position="6"/>
        <end position="33"/>
    </location>
</feature>
<evidence type="ECO:0000256" key="10">
    <source>
        <dbReference type="SAM" id="Phobius"/>
    </source>
</evidence>
<dbReference type="GO" id="GO:0006869">
    <property type="term" value="P:lipid transport"/>
    <property type="evidence" value="ECO:0007669"/>
    <property type="project" value="UniProtKB-KW"/>
</dbReference>
<comment type="caution">
    <text evidence="12">The sequence shown here is derived from an EMBL/GenBank/DDBJ whole genome shotgun (WGS) entry which is preliminary data.</text>
</comment>
<keyword evidence="2" id="KW-0813">Transport</keyword>
<keyword evidence="5 10" id="KW-1133">Transmembrane helix</keyword>
<proteinExistence type="predicted"/>
<keyword evidence="4" id="KW-0256">Endoplasmic reticulum</keyword>
<keyword evidence="13" id="KW-1185">Reference proteome</keyword>
<evidence type="ECO:0000256" key="6">
    <source>
        <dbReference type="ARBA" id="ARBA00023055"/>
    </source>
</evidence>
<evidence type="ECO:0000259" key="11">
    <source>
        <dbReference type="PROSITE" id="PS51847"/>
    </source>
</evidence>
<evidence type="ECO:0000256" key="4">
    <source>
        <dbReference type="ARBA" id="ARBA00022824"/>
    </source>
</evidence>
<evidence type="ECO:0000256" key="9">
    <source>
        <dbReference type="SAM" id="MobiDB-lite"/>
    </source>
</evidence>
<organism evidence="12 13">
    <name type="scientific">Arachis hypogaea</name>
    <name type="common">Peanut</name>
    <dbReference type="NCBI Taxonomy" id="3818"/>
    <lineage>
        <taxon>Eukaryota</taxon>
        <taxon>Viridiplantae</taxon>
        <taxon>Streptophyta</taxon>
        <taxon>Embryophyta</taxon>
        <taxon>Tracheophyta</taxon>
        <taxon>Spermatophyta</taxon>
        <taxon>Magnoliopsida</taxon>
        <taxon>eudicotyledons</taxon>
        <taxon>Gunneridae</taxon>
        <taxon>Pentapetalae</taxon>
        <taxon>rosids</taxon>
        <taxon>fabids</taxon>
        <taxon>Fabales</taxon>
        <taxon>Fabaceae</taxon>
        <taxon>Papilionoideae</taxon>
        <taxon>50 kb inversion clade</taxon>
        <taxon>dalbergioids sensu lato</taxon>
        <taxon>Dalbergieae</taxon>
        <taxon>Pterocarpus clade</taxon>
        <taxon>Arachis</taxon>
    </lineage>
</organism>
<reference evidence="12 13" key="1">
    <citation type="submission" date="2019-01" db="EMBL/GenBank/DDBJ databases">
        <title>Sequencing of cultivated peanut Arachis hypogaea provides insights into genome evolution and oil improvement.</title>
        <authorList>
            <person name="Chen X."/>
        </authorList>
    </citation>
    <scope>NUCLEOTIDE SEQUENCE [LARGE SCALE GENOMIC DNA]</scope>
    <source>
        <strain evidence="13">cv. Fuhuasheng</strain>
        <tissue evidence="12">Leaves</tissue>
    </source>
</reference>
<dbReference type="InterPro" id="IPR057080">
    <property type="entry name" value="PH_SMPa"/>
</dbReference>
<dbReference type="AlphaFoldDB" id="A0A444YY71"/>
<dbReference type="PROSITE" id="PS51847">
    <property type="entry name" value="SMP"/>
    <property type="match status" value="1"/>
</dbReference>
<dbReference type="PANTHER" id="PTHR13466:SF0">
    <property type="entry name" value="SMP-LTD DOMAIN-CONTAINING PROTEIN"/>
    <property type="match status" value="1"/>
</dbReference>
<protein>
    <recommendedName>
        <fullName evidence="11">SMP-LTD domain-containing protein</fullName>
    </recommendedName>
</protein>
<feature type="region of interest" description="Disordered" evidence="9">
    <location>
        <begin position="205"/>
        <end position="251"/>
    </location>
</feature>
<keyword evidence="7" id="KW-0446">Lipid-binding</keyword>